<keyword evidence="2" id="KW-1185">Reference proteome</keyword>
<gene>
    <name evidence="1" type="ORF">EVAR_96076_1</name>
</gene>
<evidence type="ECO:0000313" key="2">
    <source>
        <dbReference type="Proteomes" id="UP000299102"/>
    </source>
</evidence>
<comment type="caution">
    <text evidence="1">The sequence shown here is derived from an EMBL/GenBank/DDBJ whole genome shotgun (WGS) entry which is preliminary data.</text>
</comment>
<protein>
    <submittedName>
        <fullName evidence="1">Uncharacterized protein</fullName>
    </submittedName>
</protein>
<dbReference type="AlphaFoldDB" id="A0A4C1W9A5"/>
<reference evidence="1 2" key="1">
    <citation type="journal article" date="2019" name="Commun. Biol.">
        <title>The bagworm genome reveals a unique fibroin gene that provides high tensile strength.</title>
        <authorList>
            <person name="Kono N."/>
            <person name="Nakamura H."/>
            <person name="Ohtoshi R."/>
            <person name="Tomita M."/>
            <person name="Numata K."/>
            <person name="Arakawa K."/>
        </authorList>
    </citation>
    <scope>NUCLEOTIDE SEQUENCE [LARGE SCALE GENOMIC DNA]</scope>
</reference>
<sequence>MTSFPTQSIDIRSPLLQIRASIEHANRDSIFFTKEISRECFERSSMTDRYRSEPNHTLTATHCNDDTELRMRCKVPRHDRVKVSPLRTLRWYRRLKSLDLKFYKLVIRLGVLMVIIDATTTTPQRDFYSSKEML</sequence>
<proteinExistence type="predicted"/>
<organism evidence="1 2">
    <name type="scientific">Eumeta variegata</name>
    <name type="common">Bagworm moth</name>
    <name type="synonym">Eumeta japonica</name>
    <dbReference type="NCBI Taxonomy" id="151549"/>
    <lineage>
        <taxon>Eukaryota</taxon>
        <taxon>Metazoa</taxon>
        <taxon>Ecdysozoa</taxon>
        <taxon>Arthropoda</taxon>
        <taxon>Hexapoda</taxon>
        <taxon>Insecta</taxon>
        <taxon>Pterygota</taxon>
        <taxon>Neoptera</taxon>
        <taxon>Endopterygota</taxon>
        <taxon>Lepidoptera</taxon>
        <taxon>Glossata</taxon>
        <taxon>Ditrysia</taxon>
        <taxon>Tineoidea</taxon>
        <taxon>Psychidae</taxon>
        <taxon>Oiketicinae</taxon>
        <taxon>Eumeta</taxon>
    </lineage>
</organism>
<dbReference type="EMBL" id="BGZK01000495">
    <property type="protein sequence ID" value="GBP47119.1"/>
    <property type="molecule type" value="Genomic_DNA"/>
</dbReference>
<accession>A0A4C1W9A5</accession>
<dbReference type="Proteomes" id="UP000299102">
    <property type="component" value="Unassembled WGS sequence"/>
</dbReference>
<evidence type="ECO:0000313" key="1">
    <source>
        <dbReference type="EMBL" id="GBP47119.1"/>
    </source>
</evidence>
<name>A0A4C1W9A5_EUMVA</name>